<dbReference type="SMART" id="SM00312">
    <property type="entry name" value="PX"/>
    <property type="match status" value="1"/>
</dbReference>
<evidence type="ECO:0000313" key="8">
    <source>
        <dbReference type="Proteomes" id="UP001208570"/>
    </source>
</evidence>
<dbReference type="InterPro" id="IPR027267">
    <property type="entry name" value="AH/BAR_dom_sf"/>
</dbReference>
<dbReference type="InterPro" id="IPR036871">
    <property type="entry name" value="PX_dom_sf"/>
</dbReference>
<dbReference type="EMBL" id="JAODUP010000386">
    <property type="protein sequence ID" value="KAK2150840.1"/>
    <property type="molecule type" value="Genomic_DNA"/>
</dbReference>
<dbReference type="PROSITE" id="PS50195">
    <property type="entry name" value="PX"/>
    <property type="match status" value="1"/>
</dbReference>
<proteinExistence type="inferred from homology"/>
<dbReference type="InterPro" id="IPR001683">
    <property type="entry name" value="PX_dom"/>
</dbReference>
<keyword evidence="5" id="KW-0472">Membrane</keyword>
<evidence type="ECO:0000256" key="1">
    <source>
        <dbReference type="ARBA" id="ARBA00004287"/>
    </source>
</evidence>
<evidence type="ECO:0000256" key="4">
    <source>
        <dbReference type="ARBA" id="ARBA00022927"/>
    </source>
</evidence>
<sequence length="597" mass="67738">LLLFLSHDTIANMATDLTFGSVPPLYREVYEIVCPNQEPVDHDMFVKIMVKSGLSLSTLSQIWEAIGSKTGCLTRNSLYKGLALVALAQQGKTINDKILETYSDQELPKPSLGELADLKALSIRIRREKNPNVLGYNYQELCDFDSIFVELVPEKKGLLLKHVEYEVTSRKHKSTVLRRYSDFLAFQETLLLRYSYRMVPRLPPKRMMGGNREFIEHRKKALRRFLTLIARHPVISDDAIVKYFLTFKGTDMQHKMKEHFRGTPDEFMSCEFSLKAKELVPVDTQLQFSNSRAHINTLINSVSKMKDIAERLVLRATGYASDMLQLGKQLSMLSSDSTPVTTWACGSIDTWSHFKAGFKRLGVEYTHMADKASSLAAKEESGLLEILEMFLDLLYSYQDLCERHERGLLHDHQTALAKMRQYKKKKIGSTGTTVEQLEHRILQQENEISNMENRNCFSLYCIQMETQLIHANLEAMYIALQLMADNEGKGHYESVEGINCYKSLQLVVKAGLILAQTNAQSKKSLFINAPVVTQNRASHGESTIVGLHVVKEAVRIHDPVHHKPHNIPVTQQLKFLVRSVHAIDILGEARGKAVVTG</sequence>
<evidence type="ECO:0000256" key="5">
    <source>
        <dbReference type="ARBA" id="ARBA00023136"/>
    </source>
</evidence>
<dbReference type="Pfam" id="PF00787">
    <property type="entry name" value="PX"/>
    <property type="match status" value="1"/>
</dbReference>
<dbReference type="Proteomes" id="UP001208570">
    <property type="component" value="Unassembled WGS sequence"/>
</dbReference>
<accession>A0AAD9JEF1</accession>
<dbReference type="GO" id="GO:0005829">
    <property type="term" value="C:cytosol"/>
    <property type="evidence" value="ECO:0007669"/>
    <property type="project" value="GOC"/>
</dbReference>
<dbReference type="Gene3D" id="1.10.238.10">
    <property type="entry name" value="EF-hand"/>
    <property type="match status" value="1"/>
</dbReference>
<dbReference type="InterPro" id="IPR028662">
    <property type="entry name" value="SNX8/Mvp1"/>
</dbReference>
<evidence type="ECO:0000259" key="6">
    <source>
        <dbReference type="PROSITE" id="PS50195"/>
    </source>
</evidence>
<evidence type="ECO:0000313" key="7">
    <source>
        <dbReference type="EMBL" id="KAK2150840.1"/>
    </source>
</evidence>
<comment type="caution">
    <text evidence="7">The sequence shown here is derived from an EMBL/GenBank/DDBJ whole genome shotgun (WGS) entry which is preliminary data.</text>
</comment>
<comment type="subcellular location">
    <subcellularLocation>
        <location evidence="1">Membrane</location>
        <topology evidence="1">Peripheral membrane protein</topology>
        <orientation evidence="1">Cytoplasmic side</orientation>
    </subcellularLocation>
</comment>
<dbReference type="Gene3D" id="3.30.1520.10">
    <property type="entry name" value="Phox-like domain"/>
    <property type="match status" value="1"/>
</dbReference>
<evidence type="ECO:0000256" key="2">
    <source>
        <dbReference type="ARBA" id="ARBA00010883"/>
    </source>
</evidence>
<keyword evidence="8" id="KW-1185">Reference proteome</keyword>
<dbReference type="PANTHER" id="PTHR46571">
    <property type="entry name" value="SORTING NEXIN-8"/>
    <property type="match status" value="1"/>
</dbReference>
<reference evidence="7" key="1">
    <citation type="journal article" date="2023" name="Mol. Biol. Evol.">
        <title>Third-Generation Sequencing Reveals the Adaptive Role of the Epigenome in Three Deep-Sea Polychaetes.</title>
        <authorList>
            <person name="Perez M."/>
            <person name="Aroh O."/>
            <person name="Sun Y."/>
            <person name="Lan Y."/>
            <person name="Juniper S.K."/>
            <person name="Young C.R."/>
            <person name="Angers B."/>
            <person name="Qian P.Y."/>
        </authorList>
    </citation>
    <scope>NUCLEOTIDE SEQUENCE</scope>
    <source>
        <strain evidence="7">P08H-3</strain>
    </source>
</reference>
<dbReference type="GO" id="GO:0006886">
    <property type="term" value="P:intracellular protein transport"/>
    <property type="evidence" value="ECO:0007669"/>
    <property type="project" value="TreeGrafter"/>
</dbReference>
<dbReference type="CDD" id="cd06866">
    <property type="entry name" value="PX_SNX8_Mvp1p_like"/>
    <property type="match status" value="1"/>
</dbReference>
<dbReference type="InterPro" id="IPR035704">
    <property type="entry name" value="SNX8/Mvp1_PX"/>
</dbReference>
<comment type="similarity">
    <text evidence="2">Belongs to the sorting nexin family.</text>
</comment>
<feature type="domain" description="PX" evidence="6">
    <location>
        <begin position="143"/>
        <end position="251"/>
    </location>
</feature>
<evidence type="ECO:0000256" key="3">
    <source>
        <dbReference type="ARBA" id="ARBA00022448"/>
    </source>
</evidence>
<gene>
    <name evidence="7" type="ORF">LSH36_386g02005</name>
</gene>
<dbReference type="Gene3D" id="1.20.1270.60">
    <property type="entry name" value="Arfaptin homology (AH) domain/BAR domain"/>
    <property type="match status" value="1"/>
</dbReference>
<organism evidence="7 8">
    <name type="scientific">Paralvinella palmiformis</name>
    <dbReference type="NCBI Taxonomy" id="53620"/>
    <lineage>
        <taxon>Eukaryota</taxon>
        <taxon>Metazoa</taxon>
        <taxon>Spiralia</taxon>
        <taxon>Lophotrochozoa</taxon>
        <taxon>Annelida</taxon>
        <taxon>Polychaeta</taxon>
        <taxon>Sedentaria</taxon>
        <taxon>Canalipalpata</taxon>
        <taxon>Terebellida</taxon>
        <taxon>Terebelliformia</taxon>
        <taxon>Alvinellidae</taxon>
        <taxon>Paralvinella</taxon>
    </lineage>
</organism>
<dbReference type="AlphaFoldDB" id="A0AAD9JEF1"/>
<dbReference type="InterPro" id="IPR045734">
    <property type="entry name" value="Snx8_BAR_dom"/>
</dbReference>
<name>A0AAD9JEF1_9ANNE</name>
<feature type="non-terminal residue" evidence="7">
    <location>
        <position position="1"/>
    </location>
</feature>
<dbReference type="GO" id="GO:0031901">
    <property type="term" value="C:early endosome membrane"/>
    <property type="evidence" value="ECO:0007669"/>
    <property type="project" value="TreeGrafter"/>
</dbReference>
<dbReference type="CDD" id="cd07597">
    <property type="entry name" value="BAR_SNX8"/>
    <property type="match status" value="1"/>
</dbReference>
<keyword evidence="3" id="KW-0813">Transport</keyword>
<dbReference type="SUPFAM" id="SSF64268">
    <property type="entry name" value="PX domain"/>
    <property type="match status" value="1"/>
</dbReference>
<keyword evidence="4" id="KW-0653">Protein transport</keyword>
<protein>
    <recommendedName>
        <fullName evidence="6">PX domain-containing protein</fullName>
    </recommendedName>
</protein>
<dbReference type="Pfam" id="PF19566">
    <property type="entry name" value="Snx8_BAR_dom"/>
    <property type="match status" value="1"/>
</dbReference>
<dbReference type="GO" id="GO:0034498">
    <property type="term" value="P:early endosome to Golgi transport"/>
    <property type="evidence" value="ECO:0007669"/>
    <property type="project" value="TreeGrafter"/>
</dbReference>
<dbReference type="GO" id="GO:0035091">
    <property type="term" value="F:phosphatidylinositol binding"/>
    <property type="evidence" value="ECO:0007669"/>
    <property type="project" value="InterPro"/>
</dbReference>
<dbReference type="PANTHER" id="PTHR46571:SF1">
    <property type="entry name" value="SORTING NEXIN-8"/>
    <property type="match status" value="1"/>
</dbReference>